<dbReference type="SUPFAM" id="SSF53098">
    <property type="entry name" value="Ribonuclease H-like"/>
    <property type="match status" value="1"/>
</dbReference>
<name>A0A3N4I8B1_ASCIM</name>
<proteinExistence type="predicted"/>
<dbReference type="EMBL" id="ML119672">
    <property type="protein sequence ID" value="RPA82322.1"/>
    <property type="molecule type" value="Genomic_DNA"/>
</dbReference>
<reference evidence="1 2" key="1">
    <citation type="journal article" date="2018" name="Nat. Ecol. Evol.">
        <title>Pezizomycetes genomes reveal the molecular basis of ectomycorrhizal truffle lifestyle.</title>
        <authorList>
            <person name="Murat C."/>
            <person name="Payen T."/>
            <person name="Noel B."/>
            <person name="Kuo A."/>
            <person name="Morin E."/>
            <person name="Chen J."/>
            <person name="Kohler A."/>
            <person name="Krizsan K."/>
            <person name="Balestrini R."/>
            <person name="Da Silva C."/>
            <person name="Montanini B."/>
            <person name="Hainaut M."/>
            <person name="Levati E."/>
            <person name="Barry K.W."/>
            <person name="Belfiori B."/>
            <person name="Cichocki N."/>
            <person name="Clum A."/>
            <person name="Dockter R.B."/>
            <person name="Fauchery L."/>
            <person name="Guy J."/>
            <person name="Iotti M."/>
            <person name="Le Tacon F."/>
            <person name="Lindquist E.A."/>
            <person name="Lipzen A."/>
            <person name="Malagnac F."/>
            <person name="Mello A."/>
            <person name="Molinier V."/>
            <person name="Miyauchi S."/>
            <person name="Poulain J."/>
            <person name="Riccioni C."/>
            <person name="Rubini A."/>
            <person name="Sitrit Y."/>
            <person name="Splivallo R."/>
            <person name="Traeger S."/>
            <person name="Wang M."/>
            <person name="Zifcakova L."/>
            <person name="Wipf D."/>
            <person name="Zambonelli A."/>
            <person name="Paolocci F."/>
            <person name="Nowrousian M."/>
            <person name="Ottonello S."/>
            <person name="Baldrian P."/>
            <person name="Spatafora J.W."/>
            <person name="Henrissat B."/>
            <person name="Nagy L.G."/>
            <person name="Aury J.M."/>
            <person name="Wincker P."/>
            <person name="Grigoriev I.V."/>
            <person name="Bonfante P."/>
            <person name="Martin F.M."/>
        </authorList>
    </citation>
    <scope>NUCLEOTIDE SEQUENCE [LARGE SCALE GENOMIC DNA]</scope>
    <source>
        <strain evidence="1 2">RN42</strain>
    </source>
</reference>
<dbReference type="InterPro" id="IPR036397">
    <property type="entry name" value="RNaseH_sf"/>
</dbReference>
<accession>A0A3N4I8B1</accession>
<keyword evidence="2" id="KW-1185">Reference proteome</keyword>
<gene>
    <name evidence="1" type="ORF">BJ508DRAFT_375801</name>
</gene>
<dbReference type="OrthoDB" id="245563at2759"/>
<evidence type="ECO:0000313" key="1">
    <source>
        <dbReference type="EMBL" id="RPA82322.1"/>
    </source>
</evidence>
<evidence type="ECO:0000313" key="2">
    <source>
        <dbReference type="Proteomes" id="UP000275078"/>
    </source>
</evidence>
<dbReference type="AlphaFoldDB" id="A0A3N4I8B1"/>
<evidence type="ECO:0008006" key="3">
    <source>
        <dbReference type="Google" id="ProtNLM"/>
    </source>
</evidence>
<protein>
    <recommendedName>
        <fullName evidence="3">RNase H type-1 domain-containing protein</fullName>
    </recommendedName>
</protein>
<dbReference type="GO" id="GO:0003676">
    <property type="term" value="F:nucleic acid binding"/>
    <property type="evidence" value="ECO:0007669"/>
    <property type="project" value="InterPro"/>
</dbReference>
<dbReference type="InterPro" id="IPR012337">
    <property type="entry name" value="RNaseH-like_sf"/>
</dbReference>
<dbReference type="Proteomes" id="UP000275078">
    <property type="component" value="Unassembled WGS sequence"/>
</dbReference>
<organism evidence="1 2">
    <name type="scientific">Ascobolus immersus RN42</name>
    <dbReference type="NCBI Taxonomy" id="1160509"/>
    <lineage>
        <taxon>Eukaryota</taxon>
        <taxon>Fungi</taxon>
        <taxon>Dikarya</taxon>
        <taxon>Ascomycota</taxon>
        <taxon>Pezizomycotina</taxon>
        <taxon>Pezizomycetes</taxon>
        <taxon>Pezizales</taxon>
        <taxon>Ascobolaceae</taxon>
        <taxon>Ascobolus</taxon>
    </lineage>
</organism>
<sequence length="537" mass="60124">MPGLLPSLFLRPNLTETHLPSIVLLACQRYNKDETFTAATNFTNFFENTQPLESRDAVAPTSHHYHAEREDIPHTRPMASQHPTRDAFCISSRLEAGPGARDQHGVPHNPCFVRKSFYDKFVLGRTFPLIGDMDVSYDADSMVPLHPLKPVTFTGRLKNKDFDMSEFGFKFYGAVPIPLCWEGKHPALVNCLVVEDIFPQSQFGKHIDVLVGTDYLKNSPLDFRAVYEKGGLIPILSPNPSLLRLEDTTLTINICGACVGDGTAMPLGGVGIYFGEGSIFNESICYRSAMEEVEEIAKRVASPFEIDYTIRQNCHRAEFLACILGIYRAIRIRQIHGIFWKSLNIYTDSVNAINVMTKGHALSSPVNWNGTPKHGNKDLIIVLARIHCLAGGENAVRWHYIPRSYNRVAEQVARIGCYKKEHAPFALEDILVKTKREDYASVLNPEEMKLEPTVAQQSALIGAPVGTRTPADLEQEGEAFKQYPRYKHRRTLKVVNANCCFMQPPGGCTFVSSEELEPAVVKKEPGQNLENMTEIKL</sequence>
<dbReference type="Gene3D" id="3.30.420.10">
    <property type="entry name" value="Ribonuclease H-like superfamily/Ribonuclease H"/>
    <property type="match status" value="1"/>
</dbReference>